<evidence type="ECO:0000313" key="3">
    <source>
        <dbReference type="Proteomes" id="UP001159405"/>
    </source>
</evidence>
<keyword evidence="3" id="KW-1185">Reference proteome</keyword>
<comment type="caution">
    <text evidence="2">The sequence shown here is derived from an EMBL/GenBank/DDBJ whole genome shotgun (WGS) entry which is preliminary data.</text>
</comment>
<sequence>MATPQDSIHILKRLLRALLLQMKTCCMTVCQNAHRCGFRARMLCAKILNGAYSHLFHWID</sequence>
<evidence type="ECO:0000313" key="2">
    <source>
        <dbReference type="EMBL" id="CAH3170757.1"/>
    </source>
</evidence>
<dbReference type="EMBL" id="CALNXK010000158">
    <property type="protein sequence ID" value="CAH3170757.1"/>
    <property type="molecule type" value="Genomic_DNA"/>
</dbReference>
<protein>
    <submittedName>
        <fullName evidence="2">Uncharacterized protein</fullName>
    </submittedName>
</protein>
<feature type="signal peptide" evidence="1">
    <location>
        <begin position="1"/>
        <end position="26"/>
    </location>
</feature>
<reference evidence="2 3" key="1">
    <citation type="submission" date="2022-05" db="EMBL/GenBank/DDBJ databases">
        <authorList>
            <consortium name="Genoscope - CEA"/>
            <person name="William W."/>
        </authorList>
    </citation>
    <scope>NUCLEOTIDE SEQUENCE [LARGE SCALE GENOMIC DNA]</scope>
</reference>
<evidence type="ECO:0000256" key="1">
    <source>
        <dbReference type="SAM" id="SignalP"/>
    </source>
</evidence>
<gene>
    <name evidence="2" type="ORF">PLOB_00010937</name>
</gene>
<keyword evidence="1" id="KW-0732">Signal</keyword>
<name>A0ABN8QW51_9CNID</name>
<proteinExistence type="predicted"/>
<accession>A0ABN8QW51</accession>
<feature type="chain" id="PRO_5047277834" evidence="1">
    <location>
        <begin position="27"/>
        <end position="60"/>
    </location>
</feature>
<organism evidence="2 3">
    <name type="scientific">Porites lobata</name>
    <dbReference type="NCBI Taxonomy" id="104759"/>
    <lineage>
        <taxon>Eukaryota</taxon>
        <taxon>Metazoa</taxon>
        <taxon>Cnidaria</taxon>
        <taxon>Anthozoa</taxon>
        <taxon>Hexacorallia</taxon>
        <taxon>Scleractinia</taxon>
        <taxon>Fungiina</taxon>
        <taxon>Poritidae</taxon>
        <taxon>Porites</taxon>
    </lineage>
</organism>
<dbReference type="Proteomes" id="UP001159405">
    <property type="component" value="Unassembled WGS sequence"/>
</dbReference>